<proteinExistence type="predicted"/>
<comment type="caution">
    <text evidence="2">The sequence shown here is derived from an EMBL/GenBank/DDBJ whole genome shotgun (WGS) entry which is preliminary data.</text>
</comment>
<dbReference type="EMBL" id="JBHTAJ010000017">
    <property type="protein sequence ID" value="MFC7180164.1"/>
    <property type="molecule type" value="Genomic_DNA"/>
</dbReference>
<organism evidence="2 3">
    <name type="scientific">Kitasatospora paranensis</name>
    <dbReference type="NCBI Taxonomy" id="258053"/>
    <lineage>
        <taxon>Bacteria</taxon>
        <taxon>Bacillati</taxon>
        <taxon>Actinomycetota</taxon>
        <taxon>Actinomycetes</taxon>
        <taxon>Kitasatosporales</taxon>
        <taxon>Streptomycetaceae</taxon>
        <taxon>Kitasatospora</taxon>
    </lineage>
</organism>
<evidence type="ECO:0000313" key="3">
    <source>
        <dbReference type="Proteomes" id="UP001596435"/>
    </source>
</evidence>
<feature type="region of interest" description="Disordered" evidence="1">
    <location>
        <begin position="1"/>
        <end position="70"/>
    </location>
</feature>
<feature type="compositionally biased region" description="Low complexity" evidence="1">
    <location>
        <begin position="16"/>
        <end position="29"/>
    </location>
</feature>
<gene>
    <name evidence="2" type="ORF">ACFQMG_11425</name>
</gene>
<dbReference type="RefSeq" id="WP_345707235.1">
    <property type="nucleotide sequence ID" value="NZ_BAABKV010000001.1"/>
</dbReference>
<evidence type="ECO:0000313" key="2">
    <source>
        <dbReference type="EMBL" id="MFC7180164.1"/>
    </source>
</evidence>
<dbReference type="Proteomes" id="UP001596435">
    <property type="component" value="Unassembled WGS sequence"/>
</dbReference>
<feature type="compositionally biased region" description="Polar residues" evidence="1">
    <location>
        <begin position="1"/>
        <end position="12"/>
    </location>
</feature>
<evidence type="ECO:0000256" key="1">
    <source>
        <dbReference type="SAM" id="MobiDB-lite"/>
    </source>
</evidence>
<accession>A0ABW2FVK9</accession>
<reference evidence="3" key="1">
    <citation type="journal article" date="2019" name="Int. J. Syst. Evol. Microbiol.">
        <title>The Global Catalogue of Microorganisms (GCM) 10K type strain sequencing project: providing services to taxonomists for standard genome sequencing and annotation.</title>
        <authorList>
            <consortium name="The Broad Institute Genomics Platform"/>
            <consortium name="The Broad Institute Genome Sequencing Center for Infectious Disease"/>
            <person name="Wu L."/>
            <person name="Ma J."/>
        </authorList>
    </citation>
    <scope>NUCLEOTIDE SEQUENCE [LARGE SCALE GENOMIC DNA]</scope>
    <source>
        <strain evidence="3">CGMCC 1.12859</strain>
    </source>
</reference>
<keyword evidence="3" id="KW-1185">Reference proteome</keyword>
<protein>
    <submittedName>
        <fullName evidence="2">Uncharacterized protein</fullName>
    </submittedName>
</protein>
<name>A0ABW2FVK9_9ACTN</name>
<sequence>MADNETTTTDPTASEAAAPAVHTTPAADAQPIETILDSLVEEPGAEPAPVGDQKKNDGTFEPLGTVINRP</sequence>